<dbReference type="InterPro" id="IPR051396">
    <property type="entry name" value="Bact_Antivir_Def_Nuclease"/>
</dbReference>
<evidence type="ECO:0000259" key="1">
    <source>
        <dbReference type="SMART" id="SM00382"/>
    </source>
</evidence>
<dbReference type="Pfam" id="PF13175">
    <property type="entry name" value="AAA_15"/>
    <property type="match status" value="1"/>
</dbReference>
<dbReference type="EMBL" id="BAAAFI010000012">
    <property type="protein sequence ID" value="GAA0879439.1"/>
    <property type="molecule type" value="Genomic_DNA"/>
</dbReference>
<organism evidence="2 3">
    <name type="scientific">Algoriphagus jejuensis</name>
    <dbReference type="NCBI Taxonomy" id="419934"/>
    <lineage>
        <taxon>Bacteria</taxon>
        <taxon>Pseudomonadati</taxon>
        <taxon>Bacteroidota</taxon>
        <taxon>Cytophagia</taxon>
        <taxon>Cytophagales</taxon>
        <taxon>Cyclobacteriaceae</taxon>
        <taxon>Algoriphagus</taxon>
    </lineage>
</organism>
<name>A0ABP3YDM1_9BACT</name>
<dbReference type="SMART" id="SM00382">
    <property type="entry name" value="AAA"/>
    <property type="match status" value="1"/>
</dbReference>
<sequence>MLEKDNWDDYGRQTSFRAAVYKTSRERVHEGTIKILRIDRKSTSLPEIFDNLSDEYCSLWQSLEDYEIINKLEFGNEILAGLNDVNYNEIIRERFQNESGFDDSLLRFSDAVRAFQEGLKLLTNAQDTSNFSFHYIENIESSTPFGTFSFKFSRKLLGMFRTVGIIGRNGVGKTTLLANLATALSGIKKSSVNLSPRPPFSKVIAVSYSTFDDFYRPSKNERTFSYSYCGIRGEKDLLTRQEIERLFASSYKRIVRNGRESLWRDCMEILYLKQLDIYFPPDIGVIENYKKLSSGQKIMTLSFTQIINTIDSNSLLLFDEPENHLHPNGQNTLFKCLDFILKEFDSFAVLSTHSPIFIQNIPQKNVFKIQSVNGVRNISNLQIESFGQHFSKLTEEIFGFSENNLFYVEKLKELIAEKEQLGTELEEVFQIDTAGVRYNLNNIQ</sequence>
<gene>
    <name evidence="2" type="ORF">GCM10009119_24070</name>
</gene>
<dbReference type="PANTHER" id="PTHR43581:SF2">
    <property type="entry name" value="EXCINUCLEASE ATPASE SUBUNIT"/>
    <property type="match status" value="1"/>
</dbReference>
<comment type="caution">
    <text evidence="2">The sequence shown here is derived from an EMBL/GenBank/DDBJ whole genome shotgun (WGS) entry which is preliminary data.</text>
</comment>
<evidence type="ECO:0000313" key="3">
    <source>
        <dbReference type="Proteomes" id="UP001500469"/>
    </source>
</evidence>
<proteinExistence type="predicted"/>
<feature type="domain" description="AAA+ ATPase" evidence="1">
    <location>
        <begin position="159"/>
        <end position="379"/>
    </location>
</feature>
<dbReference type="SUPFAM" id="SSF52540">
    <property type="entry name" value="P-loop containing nucleoside triphosphate hydrolases"/>
    <property type="match status" value="1"/>
</dbReference>
<dbReference type="PANTHER" id="PTHR43581">
    <property type="entry name" value="ATP/GTP PHOSPHATASE"/>
    <property type="match status" value="1"/>
</dbReference>
<protein>
    <submittedName>
        <fullName evidence="2">AAA family ATPase</fullName>
    </submittedName>
</protein>
<dbReference type="InterPro" id="IPR041685">
    <property type="entry name" value="AAA_GajA/Old/RecF-like"/>
</dbReference>
<dbReference type="Gene3D" id="3.40.50.300">
    <property type="entry name" value="P-loop containing nucleotide triphosphate hydrolases"/>
    <property type="match status" value="1"/>
</dbReference>
<dbReference type="InterPro" id="IPR003593">
    <property type="entry name" value="AAA+_ATPase"/>
</dbReference>
<accession>A0ABP3YDM1</accession>
<reference evidence="3" key="1">
    <citation type="journal article" date="2019" name="Int. J. Syst. Evol. Microbiol.">
        <title>The Global Catalogue of Microorganisms (GCM) 10K type strain sequencing project: providing services to taxonomists for standard genome sequencing and annotation.</title>
        <authorList>
            <consortium name="The Broad Institute Genomics Platform"/>
            <consortium name="The Broad Institute Genome Sequencing Center for Infectious Disease"/>
            <person name="Wu L."/>
            <person name="Ma J."/>
        </authorList>
    </citation>
    <scope>NUCLEOTIDE SEQUENCE [LARGE SCALE GENOMIC DNA]</scope>
    <source>
        <strain evidence="3">JCM 16112</strain>
    </source>
</reference>
<dbReference type="Proteomes" id="UP001500469">
    <property type="component" value="Unassembled WGS sequence"/>
</dbReference>
<keyword evidence="3" id="KW-1185">Reference proteome</keyword>
<dbReference type="InterPro" id="IPR027417">
    <property type="entry name" value="P-loop_NTPase"/>
</dbReference>
<evidence type="ECO:0000313" key="2">
    <source>
        <dbReference type="EMBL" id="GAA0879439.1"/>
    </source>
</evidence>